<name>A0ABQ6INP4_9MICO</name>
<evidence type="ECO:0000259" key="3">
    <source>
        <dbReference type="Pfam" id="PF09557"/>
    </source>
</evidence>
<sequence>MVDNDMTHDDINRLHNANVIDENGDKVGSVGQIYLDDQTNRPTWVTVKTGLFGTKETFVPFERATQDNGDIRVPYTKDFIKDAPNMDADHHISEQEEDELYRYYNIGDGTTDVRRDDAGVAAAGTAGAAGGVAGARDHDRRDVDVDRDRNLDRDRDLDGDRDRNLREGDDSMVRREEELHVGKERVQTGRVRLRKHVVTERETVEVPVEREEVQVTREPVRDGEVGGRIGGDEEIAVDLHEERPVVEKETVAKERIGLDTETHRDTERVSGEVRKEQVEVERDGDVIRDDEKRR</sequence>
<evidence type="ECO:0000313" key="4">
    <source>
        <dbReference type="EMBL" id="GMA39548.1"/>
    </source>
</evidence>
<dbReference type="NCBIfam" id="TIGR02271">
    <property type="entry name" value="YsnF/AvaK domain"/>
    <property type="match status" value="1"/>
</dbReference>
<accession>A0ABQ6INP4</accession>
<feature type="region of interest" description="Disordered" evidence="1">
    <location>
        <begin position="125"/>
        <end position="144"/>
    </location>
</feature>
<dbReference type="PANTHER" id="PTHR38463">
    <property type="entry name" value="STRESS RESPONSE PROTEIN YSNF"/>
    <property type="match status" value="1"/>
</dbReference>
<dbReference type="InterPro" id="IPR052967">
    <property type="entry name" value="Stress_Response_Assoc"/>
</dbReference>
<feature type="domain" description="DUF2382" evidence="3">
    <location>
        <begin position="172"/>
        <end position="280"/>
    </location>
</feature>
<organism evidence="4 5">
    <name type="scientific">Mobilicoccus caccae</name>
    <dbReference type="NCBI Taxonomy" id="1859295"/>
    <lineage>
        <taxon>Bacteria</taxon>
        <taxon>Bacillati</taxon>
        <taxon>Actinomycetota</taxon>
        <taxon>Actinomycetes</taxon>
        <taxon>Micrococcales</taxon>
        <taxon>Dermatophilaceae</taxon>
        <taxon>Mobilicoccus</taxon>
    </lineage>
</organism>
<keyword evidence="5" id="KW-1185">Reference proteome</keyword>
<dbReference type="Pfam" id="PF09557">
    <property type="entry name" value="DUF2382"/>
    <property type="match status" value="1"/>
</dbReference>
<dbReference type="PANTHER" id="PTHR38463:SF1">
    <property type="entry name" value="STRESS RESPONSE PROTEIN YSNF"/>
    <property type="match status" value="1"/>
</dbReference>
<dbReference type="InterPro" id="IPR011033">
    <property type="entry name" value="PRC_barrel-like_sf"/>
</dbReference>
<feature type="region of interest" description="Disordered" evidence="1">
    <location>
        <begin position="248"/>
        <end position="294"/>
    </location>
</feature>
<feature type="domain" description="PRC-barrel" evidence="2">
    <location>
        <begin position="9"/>
        <end position="78"/>
    </location>
</feature>
<evidence type="ECO:0000313" key="5">
    <source>
        <dbReference type="Proteomes" id="UP001157126"/>
    </source>
</evidence>
<gene>
    <name evidence="4" type="ORF">GCM10025883_15930</name>
</gene>
<comment type="caution">
    <text evidence="4">The sequence shown here is derived from an EMBL/GenBank/DDBJ whole genome shotgun (WGS) entry which is preliminary data.</text>
</comment>
<dbReference type="Pfam" id="PF05239">
    <property type="entry name" value="PRC"/>
    <property type="match status" value="1"/>
</dbReference>
<dbReference type="EMBL" id="BSUO01000001">
    <property type="protein sequence ID" value="GMA39548.1"/>
    <property type="molecule type" value="Genomic_DNA"/>
</dbReference>
<dbReference type="SUPFAM" id="SSF50346">
    <property type="entry name" value="PRC-barrel domain"/>
    <property type="match status" value="1"/>
</dbReference>
<dbReference type="InterPro" id="IPR014747">
    <property type="entry name" value="Bac_photo_RC_H_C"/>
</dbReference>
<feature type="compositionally biased region" description="Basic and acidic residues" evidence="1">
    <location>
        <begin position="135"/>
        <end position="144"/>
    </location>
</feature>
<evidence type="ECO:0000256" key="1">
    <source>
        <dbReference type="SAM" id="MobiDB-lite"/>
    </source>
</evidence>
<dbReference type="Gene3D" id="3.90.50.10">
    <property type="entry name" value="Photosynthetic Reaction Center, subunit H, domain 2"/>
    <property type="match status" value="1"/>
</dbReference>
<proteinExistence type="predicted"/>
<evidence type="ECO:0000259" key="2">
    <source>
        <dbReference type="Pfam" id="PF05239"/>
    </source>
</evidence>
<feature type="region of interest" description="Disordered" evidence="1">
    <location>
        <begin position="150"/>
        <end position="169"/>
    </location>
</feature>
<protein>
    <submittedName>
        <fullName evidence="4">Uncharacterized protein</fullName>
    </submittedName>
</protein>
<dbReference type="InterPro" id="IPR019060">
    <property type="entry name" value="DUF2382"/>
</dbReference>
<dbReference type="RefSeq" id="WP_284303437.1">
    <property type="nucleotide sequence ID" value="NZ_BSUO01000001.1"/>
</dbReference>
<reference evidence="5" key="1">
    <citation type="journal article" date="2019" name="Int. J. Syst. Evol. Microbiol.">
        <title>The Global Catalogue of Microorganisms (GCM) 10K type strain sequencing project: providing services to taxonomists for standard genome sequencing and annotation.</title>
        <authorList>
            <consortium name="The Broad Institute Genomics Platform"/>
            <consortium name="The Broad Institute Genome Sequencing Center for Infectious Disease"/>
            <person name="Wu L."/>
            <person name="Ma J."/>
        </authorList>
    </citation>
    <scope>NUCLEOTIDE SEQUENCE [LARGE SCALE GENOMIC DNA]</scope>
    <source>
        <strain evidence="5">NBRC 113072</strain>
    </source>
</reference>
<dbReference type="Proteomes" id="UP001157126">
    <property type="component" value="Unassembled WGS sequence"/>
</dbReference>
<dbReference type="InterPro" id="IPR027275">
    <property type="entry name" value="PRC-brl_dom"/>
</dbReference>